<feature type="chain" id="PRO_5045606953" evidence="4">
    <location>
        <begin position="28"/>
        <end position="397"/>
    </location>
</feature>
<dbReference type="RefSeq" id="WP_243326287.1">
    <property type="nucleotide sequence ID" value="NZ_JAKZMM010000045.1"/>
</dbReference>
<dbReference type="SUPFAM" id="SSF75005">
    <property type="entry name" value="Arabinanase/levansucrase/invertase"/>
    <property type="match status" value="1"/>
</dbReference>
<organism evidence="5 6">
    <name type="scientific">Parabacteroides faecalis</name>
    <dbReference type="NCBI Taxonomy" id="2924040"/>
    <lineage>
        <taxon>Bacteria</taxon>
        <taxon>Pseudomonadati</taxon>
        <taxon>Bacteroidota</taxon>
        <taxon>Bacteroidia</taxon>
        <taxon>Bacteroidales</taxon>
        <taxon>Tannerellaceae</taxon>
        <taxon>Parabacteroides</taxon>
    </lineage>
</organism>
<gene>
    <name evidence="5" type="ORF">MUN53_14760</name>
</gene>
<name>A0ABT0C4B6_9BACT</name>
<accession>A0ABT0C4B6</accession>
<keyword evidence="6" id="KW-1185">Reference proteome</keyword>
<dbReference type="InterPro" id="IPR023296">
    <property type="entry name" value="Glyco_hydro_beta-prop_sf"/>
</dbReference>
<dbReference type="PANTHER" id="PTHR34106:SF5">
    <property type="entry name" value="GLYCOSIDASE"/>
    <property type="match status" value="1"/>
</dbReference>
<evidence type="ECO:0000256" key="4">
    <source>
        <dbReference type="SAM" id="SignalP"/>
    </source>
</evidence>
<dbReference type="Gene3D" id="2.115.10.20">
    <property type="entry name" value="Glycosyl hydrolase domain, family 43"/>
    <property type="match status" value="1"/>
</dbReference>
<evidence type="ECO:0000256" key="1">
    <source>
        <dbReference type="ARBA" id="ARBA00022676"/>
    </source>
</evidence>
<dbReference type="CDD" id="cd18610">
    <property type="entry name" value="GH130_BT3780-like"/>
    <property type="match status" value="1"/>
</dbReference>
<dbReference type="GO" id="GO:0016787">
    <property type="term" value="F:hydrolase activity"/>
    <property type="evidence" value="ECO:0007669"/>
    <property type="project" value="UniProtKB-KW"/>
</dbReference>
<sequence>MKRHLKQICLMALVCLEAFFLSCSGKKAETNQVTASSTKSNVLPEWALGGFVRPEGVNPIIQPRPESKFNCPMRKEPVGWEESDTFNPAATLKGDTICVLYRAEDNSAKGIGMRTSRIGLAESTDGITMIRRDKPVMYPAEDNAKEFEWPGGCEDPRVAMTEDGLYVMLYTAWNRDVPRLSVATSKDLLTWEKHGPAFAKAYNGRFKDMACKSGSIVTKLVDGKQTIAKVNGKYLMYWGEHMVAAATSDDLIHWEPVLDDQNELLGLIYPREKYFDSALTECGPPAVITEDGILLLYNGKNETNEKRDPRFNAGTYSAGQVLFDLQHPYQAIGRLDVPFFRPMADFEKSGQYVDGTVFIEGLVFFKGKWYLYYGCADSMVGVAVYDPQNKAEGDILP</sequence>
<feature type="signal peptide" evidence="4">
    <location>
        <begin position="1"/>
        <end position="27"/>
    </location>
</feature>
<evidence type="ECO:0000256" key="2">
    <source>
        <dbReference type="ARBA" id="ARBA00022679"/>
    </source>
</evidence>
<dbReference type="PIRSF" id="PIRSF016202">
    <property type="entry name" value="PH1107"/>
    <property type="match status" value="1"/>
</dbReference>
<protein>
    <submittedName>
        <fullName evidence="5">Glycoside hydrolase family 130 protein</fullName>
    </submittedName>
</protein>
<keyword evidence="2" id="KW-0808">Transferase</keyword>
<evidence type="ECO:0000256" key="3">
    <source>
        <dbReference type="ARBA" id="ARBA00024356"/>
    </source>
</evidence>
<proteinExistence type="inferred from homology"/>
<dbReference type="EMBL" id="JAKZMM010000045">
    <property type="protein sequence ID" value="MCJ2381851.1"/>
    <property type="molecule type" value="Genomic_DNA"/>
</dbReference>
<keyword evidence="4" id="KW-0732">Signal</keyword>
<dbReference type="Pfam" id="PF04041">
    <property type="entry name" value="Glyco_hydro_130"/>
    <property type="match status" value="1"/>
</dbReference>
<evidence type="ECO:0000313" key="5">
    <source>
        <dbReference type="EMBL" id="MCJ2381851.1"/>
    </source>
</evidence>
<dbReference type="Proteomes" id="UP001165444">
    <property type="component" value="Unassembled WGS sequence"/>
</dbReference>
<dbReference type="InterPro" id="IPR007184">
    <property type="entry name" value="Mannoside_phosphorylase"/>
</dbReference>
<dbReference type="PANTHER" id="PTHR34106">
    <property type="entry name" value="GLYCOSIDASE"/>
    <property type="match status" value="1"/>
</dbReference>
<keyword evidence="5" id="KW-0378">Hydrolase</keyword>
<reference evidence="5 6" key="1">
    <citation type="submission" date="2022-03" db="EMBL/GenBank/DDBJ databases">
        <title>Parabacteroides sp. nov. isolated from swine feces.</title>
        <authorList>
            <person name="Bak J.E."/>
        </authorList>
    </citation>
    <scope>NUCLEOTIDE SEQUENCE [LARGE SCALE GENOMIC DNA]</scope>
    <source>
        <strain evidence="5 6">AGMB00274</strain>
    </source>
</reference>
<comment type="caution">
    <text evidence="5">The sequence shown here is derived from an EMBL/GenBank/DDBJ whole genome shotgun (WGS) entry which is preliminary data.</text>
</comment>
<comment type="similarity">
    <text evidence="3">Belongs to the glycosyl hydrolase 130 family.</text>
</comment>
<evidence type="ECO:0000313" key="6">
    <source>
        <dbReference type="Proteomes" id="UP001165444"/>
    </source>
</evidence>
<keyword evidence="1" id="KW-0328">Glycosyltransferase</keyword>